<comment type="caution">
    <text evidence="8">The sequence shown here is derived from an EMBL/GenBank/DDBJ whole genome shotgun (WGS) entry which is preliminary data.</text>
</comment>
<dbReference type="EMBL" id="CAJGYO010000011">
    <property type="protein sequence ID" value="CAD6260293.1"/>
    <property type="molecule type" value="Genomic_DNA"/>
</dbReference>
<feature type="chain" id="PRO_5033010088" evidence="7">
    <location>
        <begin position="29"/>
        <end position="523"/>
    </location>
</feature>
<dbReference type="InterPro" id="IPR033132">
    <property type="entry name" value="GH_1_N_CS"/>
</dbReference>
<dbReference type="Gene3D" id="3.20.20.80">
    <property type="entry name" value="Glycosidases"/>
    <property type="match status" value="1"/>
</dbReference>
<evidence type="ECO:0000256" key="4">
    <source>
        <dbReference type="ARBA" id="ARBA00023157"/>
    </source>
</evidence>
<evidence type="ECO:0000313" key="9">
    <source>
        <dbReference type="Proteomes" id="UP000604825"/>
    </source>
</evidence>
<reference evidence="8" key="1">
    <citation type="submission" date="2020-10" db="EMBL/GenBank/DDBJ databases">
        <authorList>
            <person name="Han B."/>
            <person name="Lu T."/>
            <person name="Zhao Q."/>
            <person name="Huang X."/>
            <person name="Zhao Y."/>
        </authorList>
    </citation>
    <scope>NUCLEOTIDE SEQUENCE</scope>
</reference>
<comment type="similarity">
    <text evidence="1 6">Belongs to the glycosyl hydrolase 1 family.</text>
</comment>
<gene>
    <name evidence="8" type="ORF">NCGR_LOCUS43728</name>
</gene>
<accession>A0A811QVQ9</accession>
<dbReference type="PANTHER" id="PTHR10353:SF236">
    <property type="entry name" value="BETA-GLUCOSIDASE 18"/>
    <property type="match status" value="1"/>
</dbReference>
<dbReference type="Proteomes" id="UP000604825">
    <property type="component" value="Unassembled WGS sequence"/>
</dbReference>
<feature type="signal peptide" evidence="7">
    <location>
        <begin position="1"/>
        <end position="28"/>
    </location>
</feature>
<dbReference type="GO" id="GO:0004565">
    <property type="term" value="F:beta-galactosidase activity"/>
    <property type="evidence" value="ECO:0007669"/>
    <property type="project" value="UniProtKB-ARBA"/>
</dbReference>
<keyword evidence="4" id="KW-1015">Disulfide bond</keyword>
<dbReference type="PRINTS" id="PR00131">
    <property type="entry name" value="GLHYDRLASE1"/>
</dbReference>
<keyword evidence="3" id="KW-0378">Hydrolase</keyword>
<keyword evidence="9" id="KW-1185">Reference proteome</keyword>
<evidence type="ECO:0000256" key="3">
    <source>
        <dbReference type="ARBA" id="ARBA00022801"/>
    </source>
</evidence>
<dbReference type="AlphaFoldDB" id="A0A811QVQ9"/>
<evidence type="ECO:0000256" key="6">
    <source>
        <dbReference type="RuleBase" id="RU003690"/>
    </source>
</evidence>
<evidence type="ECO:0000256" key="7">
    <source>
        <dbReference type="SAM" id="SignalP"/>
    </source>
</evidence>
<keyword evidence="2 7" id="KW-0732">Signal</keyword>
<dbReference type="GO" id="GO:0005975">
    <property type="term" value="P:carbohydrate metabolic process"/>
    <property type="evidence" value="ECO:0007669"/>
    <property type="project" value="InterPro"/>
</dbReference>
<keyword evidence="5" id="KW-0325">Glycoprotein</keyword>
<proteinExistence type="inferred from homology"/>
<name>A0A811QVQ9_9POAL</name>
<dbReference type="SUPFAM" id="SSF51445">
    <property type="entry name" value="(Trans)glycosidases"/>
    <property type="match status" value="1"/>
</dbReference>
<evidence type="ECO:0000313" key="8">
    <source>
        <dbReference type="EMBL" id="CAD6260293.1"/>
    </source>
</evidence>
<dbReference type="OrthoDB" id="65569at2759"/>
<dbReference type="PANTHER" id="PTHR10353">
    <property type="entry name" value="GLYCOSYL HYDROLASE"/>
    <property type="match status" value="1"/>
</dbReference>
<dbReference type="Pfam" id="PF00232">
    <property type="entry name" value="Glyco_hydro_1"/>
    <property type="match status" value="1"/>
</dbReference>
<evidence type="ECO:0000256" key="1">
    <source>
        <dbReference type="ARBA" id="ARBA00010838"/>
    </source>
</evidence>
<dbReference type="FunFam" id="3.20.20.80:FF:000020">
    <property type="entry name" value="Beta-glucosidase 12"/>
    <property type="match status" value="1"/>
</dbReference>
<dbReference type="InterPro" id="IPR017853">
    <property type="entry name" value="GH"/>
</dbReference>
<dbReference type="GO" id="GO:0008422">
    <property type="term" value="F:beta-glucosidase activity"/>
    <property type="evidence" value="ECO:0007669"/>
    <property type="project" value="UniProtKB-ARBA"/>
</dbReference>
<sequence length="523" mass="58641">MATARAIAAAATALAAVLVALLAPAARGVDRSEFPPGFLFGAATSAYQIEGAYLEDGKGLCNWDVFTHTHTGGIMDGRTGDVADDHYHRYMGDVEILQSLGVNAYRFSISWARILPRGRLGGVNAGGIAFYNRLIDTLLQKGIQPFVTLNHFDMPHELEVRYVGWLGAGIREEYAYYADVCFGAFGDRVRFWTTFNEPNLLTKFQYMLGVYPPSHCSQPFGSCNSGDSRREPYAAAHNIIMSHAAAVRNYKDNYQEKQGGHIGISICARWYEPFRNTTVDILAVERALSFGGPWFLDPIFLGDYPVEMRKILGSNLPEFTSEQKKKLKATRLDFIGLNHYTTLYLKDCIFSPCEVDPVDGDARVFSSSVNDDGVLIGEATGAPFYYSVPDGMEQVVMYYKERYNNIPTYVTENGYAQASNNSMSAKDFTNDTPRVNYIRDYLTFLASAIRNGADVRGYFIWSLLDCFEWTSGDTLRLGLYHVDFNTLKRTPKFSAKWFRQFLKGSLVGTRLRDKSSQLQYDTA</sequence>
<protein>
    <submittedName>
        <fullName evidence="8">Uncharacterized protein</fullName>
    </submittedName>
</protein>
<dbReference type="PROSITE" id="PS00653">
    <property type="entry name" value="GLYCOSYL_HYDROL_F1_2"/>
    <property type="match status" value="1"/>
</dbReference>
<dbReference type="GO" id="GO:0033907">
    <property type="term" value="F:beta-D-fucosidase activity"/>
    <property type="evidence" value="ECO:0007669"/>
    <property type="project" value="UniProtKB-ARBA"/>
</dbReference>
<dbReference type="InterPro" id="IPR001360">
    <property type="entry name" value="Glyco_hydro_1"/>
</dbReference>
<organism evidence="8 9">
    <name type="scientific">Miscanthus lutarioriparius</name>
    <dbReference type="NCBI Taxonomy" id="422564"/>
    <lineage>
        <taxon>Eukaryota</taxon>
        <taxon>Viridiplantae</taxon>
        <taxon>Streptophyta</taxon>
        <taxon>Embryophyta</taxon>
        <taxon>Tracheophyta</taxon>
        <taxon>Spermatophyta</taxon>
        <taxon>Magnoliopsida</taxon>
        <taxon>Liliopsida</taxon>
        <taxon>Poales</taxon>
        <taxon>Poaceae</taxon>
        <taxon>PACMAD clade</taxon>
        <taxon>Panicoideae</taxon>
        <taxon>Andropogonodae</taxon>
        <taxon>Andropogoneae</taxon>
        <taxon>Saccharinae</taxon>
        <taxon>Miscanthus</taxon>
    </lineage>
</organism>
<evidence type="ECO:0000256" key="2">
    <source>
        <dbReference type="ARBA" id="ARBA00022729"/>
    </source>
</evidence>
<evidence type="ECO:0000256" key="5">
    <source>
        <dbReference type="ARBA" id="ARBA00023180"/>
    </source>
</evidence>